<dbReference type="InterPro" id="IPR013520">
    <property type="entry name" value="Ribonucl_H"/>
</dbReference>
<dbReference type="Gene3D" id="3.30.420.10">
    <property type="entry name" value="Ribonuclease H-like superfamily/Ribonuclease H"/>
    <property type="match status" value="1"/>
</dbReference>
<name>A0ABT6CTA2_9MICC</name>
<dbReference type="SUPFAM" id="SSF53098">
    <property type="entry name" value="Ribonuclease H-like"/>
    <property type="match status" value="1"/>
</dbReference>
<dbReference type="InterPro" id="IPR001357">
    <property type="entry name" value="BRCT_dom"/>
</dbReference>
<sequence>MLLPGSAACGVEVLPFDECHRGTAATRDVVLAAPSFDELIPTLTHVLAGSVLVAHNLSFDSRFLAHEFASAGTPLPTGYLSGLCTMRLAHTYLPGAGRALRDCCDSFGIETGRSHSAGDDAFAAAQLLGRYIDLDRELQLWDDHLHTGASLKWQSYGTFPPIAPVLRRPIDFVEPHFLARISQRLPEYSGPHEHEQYLALLDRALLDRHLSATEGSALVDLAHELGVARETVRDLHRHYVHTLVEAAWGDGVITEDEEHDLGLVAKLLDVPQEIVAEGLDTRPSAPAAIFERRNGLELGDTIVLTGQMQRDRAELEQLIIDAGYTPHSGVTKKVKLVVAADPDSLSGKARKARDYGIPVVSEDYLLQLIGA</sequence>
<dbReference type="InterPro" id="IPR029024">
    <property type="entry name" value="TerB-like"/>
</dbReference>
<keyword evidence="1" id="KW-0540">Nuclease</keyword>
<dbReference type="GO" id="GO:0004527">
    <property type="term" value="F:exonuclease activity"/>
    <property type="evidence" value="ECO:0007669"/>
    <property type="project" value="UniProtKB-KW"/>
</dbReference>
<reference evidence="5 6" key="1">
    <citation type="journal article" date="2023" name="Int. J. Syst. Evol. Microbiol.">
        <title>Arthrobacter vasquezii sp. nov., isolated from a soil sample from Union Glacier, Antarctica.</title>
        <authorList>
            <person name="Valenzuela-Ibaceta F."/>
            <person name="Carrasco V."/>
            <person name="Lagos-Moraga S."/>
            <person name="Dietz-Vargas C."/>
            <person name="Navarro C.A."/>
            <person name="Perez-Donoso J.M."/>
        </authorList>
    </citation>
    <scope>NUCLEOTIDE SEQUENCE [LARGE SCALE GENOMIC DNA]</scope>
    <source>
        <strain evidence="5 6">EH-1B-1</strain>
    </source>
</reference>
<dbReference type="InterPro" id="IPR012337">
    <property type="entry name" value="RNaseH-like_sf"/>
</dbReference>
<dbReference type="Proteomes" id="UP001220456">
    <property type="component" value="Unassembled WGS sequence"/>
</dbReference>
<dbReference type="SUPFAM" id="SSF52113">
    <property type="entry name" value="BRCT domain"/>
    <property type="match status" value="1"/>
</dbReference>
<feature type="domain" description="BRCT" evidence="4">
    <location>
        <begin position="299"/>
        <end position="371"/>
    </location>
</feature>
<protein>
    <submittedName>
        <fullName evidence="5">Exonuclease domain-containing protein</fullName>
    </submittedName>
</protein>
<evidence type="ECO:0000256" key="2">
    <source>
        <dbReference type="ARBA" id="ARBA00022801"/>
    </source>
</evidence>
<evidence type="ECO:0000313" key="6">
    <source>
        <dbReference type="Proteomes" id="UP001220456"/>
    </source>
</evidence>
<keyword evidence="3 5" id="KW-0269">Exonuclease</keyword>
<dbReference type="CDD" id="cd17748">
    <property type="entry name" value="BRCT_DNA_ligase_like"/>
    <property type="match status" value="1"/>
</dbReference>
<dbReference type="SUPFAM" id="SSF158682">
    <property type="entry name" value="TerB-like"/>
    <property type="match status" value="1"/>
</dbReference>
<dbReference type="InterPro" id="IPR036397">
    <property type="entry name" value="RNaseH_sf"/>
</dbReference>
<keyword evidence="6" id="KW-1185">Reference proteome</keyword>
<dbReference type="Pfam" id="PF00929">
    <property type="entry name" value="RNase_T"/>
    <property type="match status" value="1"/>
</dbReference>
<dbReference type="RefSeq" id="WP_277357438.1">
    <property type="nucleotide sequence ID" value="NZ_JAROKN010000004.1"/>
</dbReference>
<dbReference type="PANTHER" id="PTHR30231">
    <property type="entry name" value="DNA POLYMERASE III SUBUNIT EPSILON"/>
    <property type="match status" value="1"/>
</dbReference>
<organism evidence="5 6">
    <name type="scientific">Arthrobacter vasquezii</name>
    <dbReference type="NCBI Taxonomy" id="2977629"/>
    <lineage>
        <taxon>Bacteria</taxon>
        <taxon>Bacillati</taxon>
        <taxon>Actinomycetota</taxon>
        <taxon>Actinomycetes</taxon>
        <taxon>Micrococcales</taxon>
        <taxon>Micrococcaceae</taxon>
        <taxon>Arthrobacter</taxon>
    </lineage>
</organism>
<dbReference type="CDD" id="cd06127">
    <property type="entry name" value="DEDDh"/>
    <property type="match status" value="1"/>
</dbReference>
<dbReference type="InterPro" id="IPR036420">
    <property type="entry name" value="BRCT_dom_sf"/>
</dbReference>
<dbReference type="Pfam" id="PF00533">
    <property type="entry name" value="BRCT"/>
    <property type="match status" value="1"/>
</dbReference>
<accession>A0ABT6CTA2</accession>
<keyword evidence="2" id="KW-0378">Hydrolase</keyword>
<comment type="caution">
    <text evidence="5">The sequence shown here is derived from an EMBL/GenBank/DDBJ whole genome shotgun (WGS) entry which is preliminary data.</text>
</comment>
<dbReference type="PROSITE" id="PS50172">
    <property type="entry name" value="BRCT"/>
    <property type="match status" value="1"/>
</dbReference>
<dbReference type="PANTHER" id="PTHR30231:SF4">
    <property type="entry name" value="PROTEIN NEN2"/>
    <property type="match status" value="1"/>
</dbReference>
<proteinExistence type="predicted"/>
<gene>
    <name evidence="5" type="ORF">P4U43_03365</name>
</gene>
<evidence type="ECO:0000313" key="5">
    <source>
        <dbReference type="EMBL" id="MDF9276825.1"/>
    </source>
</evidence>
<dbReference type="EMBL" id="JAROKN010000004">
    <property type="protein sequence ID" value="MDF9276825.1"/>
    <property type="molecule type" value="Genomic_DNA"/>
</dbReference>
<evidence type="ECO:0000256" key="3">
    <source>
        <dbReference type="ARBA" id="ARBA00022839"/>
    </source>
</evidence>
<dbReference type="Gene3D" id="3.40.50.10190">
    <property type="entry name" value="BRCT domain"/>
    <property type="match status" value="1"/>
</dbReference>
<evidence type="ECO:0000259" key="4">
    <source>
        <dbReference type="PROSITE" id="PS50172"/>
    </source>
</evidence>
<evidence type="ECO:0000256" key="1">
    <source>
        <dbReference type="ARBA" id="ARBA00022722"/>
    </source>
</evidence>